<accession>A0ABR8YTP0</accession>
<reference evidence="1 2" key="1">
    <citation type="submission" date="2020-08" db="EMBL/GenBank/DDBJ databases">
        <title>A Genomic Blueprint of the Chicken Gut Microbiome.</title>
        <authorList>
            <person name="Gilroy R."/>
            <person name="Ravi A."/>
            <person name="Getino M."/>
            <person name="Pursley I."/>
            <person name="Horton D.L."/>
            <person name="Alikhan N.-F."/>
            <person name="Baker D."/>
            <person name="Gharbi K."/>
            <person name="Hall N."/>
            <person name="Watson M."/>
            <person name="Adriaenssens E.M."/>
            <person name="Foster-Nyarko E."/>
            <person name="Jarju S."/>
            <person name="Secka A."/>
            <person name="Antonio M."/>
            <person name="Oren A."/>
            <person name="Chaudhuri R."/>
            <person name="La Ragione R.M."/>
            <person name="Hildebrand F."/>
            <person name="Pallen M.J."/>
        </authorList>
    </citation>
    <scope>NUCLEOTIDE SEQUENCE [LARGE SCALE GENOMIC DNA]</scope>
    <source>
        <strain evidence="1 2">N37</strain>
    </source>
</reference>
<name>A0ABR8YTP0_9CLOT</name>
<gene>
    <name evidence="1" type="ORF">H9637_09780</name>
</gene>
<dbReference type="RefSeq" id="WP_191740292.1">
    <property type="nucleotide sequence ID" value="NZ_JACSQB010000074.1"/>
</dbReference>
<keyword evidence="2" id="KW-1185">Reference proteome</keyword>
<proteinExistence type="predicted"/>
<organism evidence="1 2">
    <name type="scientific">Clostridium faecium</name>
    <dbReference type="NCBI Taxonomy" id="2762223"/>
    <lineage>
        <taxon>Bacteria</taxon>
        <taxon>Bacillati</taxon>
        <taxon>Bacillota</taxon>
        <taxon>Clostridia</taxon>
        <taxon>Eubacteriales</taxon>
        <taxon>Clostridiaceae</taxon>
        <taxon>Clostridium</taxon>
    </lineage>
</organism>
<dbReference type="Proteomes" id="UP000627166">
    <property type="component" value="Unassembled WGS sequence"/>
</dbReference>
<sequence length="177" mass="20561">MKSIYKFATAILIPITLSNINLQEFQLRSYLYTKALDYNKFADNQINVTHQQTKGQVEFFQQALDELGATSPEEVAKIWAKGESTRNGVFHYAVACDELKNEIIKNWGKPEESFWIVGGSSPWLDRYEIILNKKLSDFMYETKIKFYWATSYAPIEITETTLIIMKNGHIWCVKEVK</sequence>
<dbReference type="EMBL" id="JACSQB010000074">
    <property type="protein sequence ID" value="MBD8047321.1"/>
    <property type="molecule type" value="Genomic_DNA"/>
</dbReference>
<evidence type="ECO:0000313" key="2">
    <source>
        <dbReference type="Proteomes" id="UP000627166"/>
    </source>
</evidence>
<evidence type="ECO:0000313" key="1">
    <source>
        <dbReference type="EMBL" id="MBD8047321.1"/>
    </source>
</evidence>
<comment type="caution">
    <text evidence="1">The sequence shown here is derived from an EMBL/GenBank/DDBJ whole genome shotgun (WGS) entry which is preliminary data.</text>
</comment>
<protein>
    <submittedName>
        <fullName evidence="1">Uncharacterized protein</fullName>
    </submittedName>
</protein>